<dbReference type="PANTHER" id="PTHR33776">
    <property type="entry name" value="ENDO/EXONUCLEASE/PHOSPHATASE DOMAIN-CONTAINING PROTEIN"/>
    <property type="match status" value="1"/>
</dbReference>
<dbReference type="SUPFAM" id="SSF56219">
    <property type="entry name" value="DNase I-like"/>
    <property type="match status" value="1"/>
</dbReference>
<protein>
    <submittedName>
        <fullName evidence="1">Uncharacterized protein</fullName>
    </submittedName>
</protein>
<proteinExistence type="predicted"/>
<comment type="caution">
    <text evidence="1">The sequence shown here is derived from an EMBL/GenBank/DDBJ whole genome shotgun (WGS) entry which is preliminary data.</text>
</comment>
<accession>A0ABN8Q1T5</accession>
<dbReference type="PANTHER" id="PTHR33776:SF4">
    <property type="entry name" value="ENDONUCLEASE_EXONUCLEASE_PHOSPHATASE DOMAIN-CONTAINING PROTEIN"/>
    <property type="match status" value="1"/>
</dbReference>
<evidence type="ECO:0000313" key="2">
    <source>
        <dbReference type="Proteomes" id="UP001159427"/>
    </source>
</evidence>
<evidence type="ECO:0000313" key="1">
    <source>
        <dbReference type="EMBL" id="CAH3152785.1"/>
    </source>
</evidence>
<dbReference type="Gene3D" id="3.60.10.10">
    <property type="entry name" value="Endonuclease/exonuclease/phosphatase"/>
    <property type="match status" value="1"/>
</dbReference>
<keyword evidence="2" id="KW-1185">Reference proteome</keyword>
<dbReference type="InterPro" id="IPR036691">
    <property type="entry name" value="Endo/exonu/phosph_ase_sf"/>
</dbReference>
<dbReference type="Proteomes" id="UP001159427">
    <property type="component" value="Unassembled WGS sequence"/>
</dbReference>
<gene>
    <name evidence="1" type="ORF">PEVE_00000875</name>
</gene>
<feature type="non-terminal residue" evidence="1">
    <location>
        <position position="140"/>
    </location>
</feature>
<organism evidence="1 2">
    <name type="scientific">Porites evermanni</name>
    <dbReference type="NCBI Taxonomy" id="104178"/>
    <lineage>
        <taxon>Eukaryota</taxon>
        <taxon>Metazoa</taxon>
        <taxon>Cnidaria</taxon>
        <taxon>Anthozoa</taxon>
        <taxon>Hexacorallia</taxon>
        <taxon>Scleractinia</taxon>
        <taxon>Fungiina</taxon>
        <taxon>Poritidae</taxon>
        <taxon>Porites</taxon>
    </lineage>
</organism>
<reference evidence="1 2" key="1">
    <citation type="submission" date="2022-05" db="EMBL/GenBank/DDBJ databases">
        <authorList>
            <consortium name="Genoscope - CEA"/>
            <person name="William W."/>
        </authorList>
    </citation>
    <scope>NUCLEOTIDE SEQUENCE [LARGE SCALE GENOMIC DNA]</scope>
</reference>
<name>A0ABN8Q1T5_9CNID</name>
<sequence length="140" mass="15868">MLRNDNLCDEDFSLLHLNIRSLQRNLNSLSILLTCLNIKFSLIGVSETWLNDYSHSVDIDGFNFIHKYRTGGGVGLYISDNLDFKIRADLSFDDIDVAESLFIEISRPHGKNIIGGVIYRPPNQRVGDFVSKHTDLLAKL</sequence>
<dbReference type="EMBL" id="CALNXI010001042">
    <property type="protein sequence ID" value="CAH3152785.1"/>
    <property type="molecule type" value="Genomic_DNA"/>
</dbReference>